<dbReference type="Proteomes" id="UP000241118">
    <property type="component" value="Unassembled WGS sequence"/>
</dbReference>
<dbReference type="SUPFAM" id="SSF52540">
    <property type="entry name" value="P-loop containing nucleoside triphosphate hydrolases"/>
    <property type="match status" value="1"/>
</dbReference>
<dbReference type="PANTHER" id="PTHR47691:SF3">
    <property type="entry name" value="HTH-TYPE TRANSCRIPTIONAL REGULATOR RV0890C-RELATED"/>
    <property type="match status" value="1"/>
</dbReference>
<keyword evidence="1" id="KW-0802">TPR repeat</keyword>
<dbReference type="PROSITE" id="PS50005">
    <property type="entry name" value="TPR"/>
    <property type="match status" value="3"/>
</dbReference>
<dbReference type="InterPro" id="IPR019734">
    <property type="entry name" value="TPR_rpt"/>
</dbReference>
<dbReference type="InterPro" id="IPR011990">
    <property type="entry name" value="TPR-like_helical_dom_sf"/>
</dbReference>
<reference evidence="3 4" key="1">
    <citation type="submission" date="2018-03" db="EMBL/GenBank/DDBJ databases">
        <title>Genomic Encyclopedia of Type Strains, Phase III (KMG-III): the genomes of soil and plant-associated and newly described type strains.</title>
        <authorList>
            <person name="Whitman W."/>
        </authorList>
    </citation>
    <scope>NUCLEOTIDE SEQUENCE [LARGE SCALE GENOMIC DNA]</scope>
    <source>
        <strain evidence="3 4">CGMCC 4.7097</strain>
    </source>
</reference>
<name>A0A2P8ICD7_SACCR</name>
<dbReference type="Gene3D" id="3.40.50.300">
    <property type="entry name" value="P-loop containing nucleotide triphosphate hydrolases"/>
    <property type="match status" value="1"/>
</dbReference>
<protein>
    <submittedName>
        <fullName evidence="3">NB-ARC domain-containing protein</fullName>
    </submittedName>
</protein>
<feature type="repeat" description="TPR" evidence="1">
    <location>
        <begin position="550"/>
        <end position="583"/>
    </location>
</feature>
<dbReference type="PANTHER" id="PTHR47691">
    <property type="entry name" value="REGULATOR-RELATED"/>
    <property type="match status" value="1"/>
</dbReference>
<accession>A0A2P8ICD7</accession>
<sequence>MQAGTVHGGVHLHHAPRSQRPVPRQLPPDTSRFTGREDALSRLDARAGTATLITGTAGVGKTALAVRWAHRHRDRFPDGQLYVDMRGYSPRGPLTADQALEGFLHALDVDPERVPVDPEDKAALYRSVTDGRRFLVLVDNVSAADQARPLLAASDTVTVLVTSRNRLPGLVSRDGVGRLGLDVLSPAESISLLRATAGGDRVDADPAAAARLADQCARLPLALRVAAERCADAPFTTLADLTADLAAEQDRLDLLSSGDDPNAAVRAVLSWSYRALPADAAAAFRAFGLHVTSEASLDALAVLLDLPAASTRRVVDTLVAAHLVEPTARDRYRVHDLLRAYAVERANADQPPEEGAAAVRRVLAWYLHTAFAADRTLLPLYRRTPLPAEDVTPLDFADRAAAMRWCEAERANLVGAVRLAADAGHHDLAGRFPSALWSFFDLRKLWADWTAVFEIGLTSTRITGDRHAEADVLNWLGVAFHDTGRYDRAIDHHQEALAVSREIGDQLTEAGALANLSSVYRRLARFDEALDCLHRSLTIRRATRDLRGEAITLNRLGAVYRDLGRLDESLDHLRRSLDLRKRTGDRHGEGFAHHSLAATYEGLRQSDLAVAHYRRCIEAHREVGNLSGEAKGLDCLGKVLDRTGDTTGAKAVWEQALAIYETIGSAEAYQVRARLAG</sequence>
<dbReference type="SUPFAM" id="SSF48452">
    <property type="entry name" value="TPR-like"/>
    <property type="match status" value="1"/>
</dbReference>
<dbReference type="GO" id="GO:0043531">
    <property type="term" value="F:ADP binding"/>
    <property type="evidence" value="ECO:0007669"/>
    <property type="project" value="InterPro"/>
</dbReference>
<comment type="caution">
    <text evidence="3">The sequence shown here is derived from an EMBL/GenBank/DDBJ whole genome shotgun (WGS) entry which is preliminary data.</text>
</comment>
<feature type="repeat" description="TPR" evidence="1">
    <location>
        <begin position="470"/>
        <end position="503"/>
    </location>
</feature>
<feature type="region of interest" description="Disordered" evidence="2">
    <location>
        <begin position="1"/>
        <end position="34"/>
    </location>
</feature>
<dbReference type="EMBL" id="PYAX01000004">
    <property type="protein sequence ID" value="PSL56132.1"/>
    <property type="molecule type" value="Genomic_DNA"/>
</dbReference>
<gene>
    <name evidence="3" type="ORF">B0I31_104423</name>
</gene>
<evidence type="ECO:0000313" key="3">
    <source>
        <dbReference type="EMBL" id="PSL56132.1"/>
    </source>
</evidence>
<evidence type="ECO:0000313" key="4">
    <source>
        <dbReference type="Proteomes" id="UP000241118"/>
    </source>
</evidence>
<evidence type="ECO:0000256" key="2">
    <source>
        <dbReference type="SAM" id="MobiDB-lite"/>
    </source>
</evidence>
<evidence type="ECO:0000256" key="1">
    <source>
        <dbReference type="PROSITE-ProRule" id="PRU00339"/>
    </source>
</evidence>
<proteinExistence type="predicted"/>
<dbReference type="PRINTS" id="PR00364">
    <property type="entry name" value="DISEASERSIST"/>
</dbReference>
<dbReference type="InterPro" id="IPR027417">
    <property type="entry name" value="P-loop_NTPase"/>
</dbReference>
<keyword evidence="4" id="KW-1185">Reference proteome</keyword>
<dbReference type="SMART" id="SM00028">
    <property type="entry name" value="TPR"/>
    <property type="match status" value="5"/>
</dbReference>
<dbReference type="Gene3D" id="1.25.40.10">
    <property type="entry name" value="Tetratricopeptide repeat domain"/>
    <property type="match status" value="1"/>
</dbReference>
<feature type="repeat" description="TPR" evidence="1">
    <location>
        <begin position="510"/>
        <end position="543"/>
    </location>
</feature>
<organism evidence="3 4">
    <name type="scientific">Saccharothrix carnea</name>
    <dbReference type="NCBI Taxonomy" id="1280637"/>
    <lineage>
        <taxon>Bacteria</taxon>
        <taxon>Bacillati</taxon>
        <taxon>Actinomycetota</taxon>
        <taxon>Actinomycetes</taxon>
        <taxon>Pseudonocardiales</taxon>
        <taxon>Pseudonocardiaceae</taxon>
        <taxon>Saccharothrix</taxon>
    </lineage>
</organism>
<dbReference type="Pfam" id="PF13424">
    <property type="entry name" value="TPR_12"/>
    <property type="match status" value="2"/>
</dbReference>
<dbReference type="AlphaFoldDB" id="A0A2P8ICD7"/>